<gene>
    <name evidence="2" type="ORF">GFN93_04635</name>
</gene>
<dbReference type="Pfam" id="PF13511">
    <property type="entry name" value="DUF4124"/>
    <property type="match status" value="1"/>
</dbReference>
<evidence type="ECO:0000259" key="1">
    <source>
        <dbReference type="Pfam" id="PF13511"/>
    </source>
</evidence>
<keyword evidence="3" id="KW-1185">Reference proteome</keyword>
<sequence>MRYFLILIVLILVVGTAMFTVPMENGKPLLDWQHVEENWQDPDKLIDEGVDGLAGKTQETTLYRWRDPQGNWQYGQIPPPGVDAEETTIKAR</sequence>
<evidence type="ECO:0000313" key="2">
    <source>
        <dbReference type="EMBL" id="MQX52522.1"/>
    </source>
</evidence>
<reference evidence="2 3" key="1">
    <citation type="submission" date="2019-10" db="EMBL/GenBank/DDBJ databases">
        <title>Alcanivorax sp.PA15-N-34 draft genome sequence.</title>
        <authorList>
            <person name="Liao X."/>
            <person name="Shao Z."/>
        </authorList>
    </citation>
    <scope>NUCLEOTIDE SEQUENCE [LARGE SCALE GENOMIC DNA]</scope>
    <source>
        <strain evidence="2 3">PA15-N-34</strain>
    </source>
</reference>
<evidence type="ECO:0000313" key="3">
    <source>
        <dbReference type="Proteomes" id="UP000469421"/>
    </source>
</evidence>
<accession>A0A6N7LR02</accession>
<name>A0A6N7LR02_9GAMM</name>
<protein>
    <submittedName>
        <fullName evidence="2">DUF4124 domain-containing protein</fullName>
    </submittedName>
</protein>
<organism evidence="2 3">
    <name type="scientific">Alcanivorax sediminis</name>
    <dbReference type="NCBI Taxonomy" id="2663008"/>
    <lineage>
        <taxon>Bacteria</taxon>
        <taxon>Pseudomonadati</taxon>
        <taxon>Pseudomonadota</taxon>
        <taxon>Gammaproteobacteria</taxon>
        <taxon>Oceanospirillales</taxon>
        <taxon>Alcanivoracaceae</taxon>
        <taxon>Alcanivorax</taxon>
    </lineage>
</organism>
<dbReference type="Proteomes" id="UP000469421">
    <property type="component" value="Unassembled WGS sequence"/>
</dbReference>
<dbReference type="RefSeq" id="WP_153499319.1">
    <property type="nucleotide sequence ID" value="NZ_WIRE01000001.1"/>
</dbReference>
<feature type="domain" description="DUF4124" evidence="1">
    <location>
        <begin position="60"/>
        <end position="88"/>
    </location>
</feature>
<dbReference type="EMBL" id="WIRE01000001">
    <property type="protein sequence ID" value="MQX52522.1"/>
    <property type="molecule type" value="Genomic_DNA"/>
</dbReference>
<proteinExistence type="predicted"/>
<dbReference type="AlphaFoldDB" id="A0A6N7LR02"/>
<dbReference type="InterPro" id="IPR025392">
    <property type="entry name" value="DUF4124"/>
</dbReference>
<comment type="caution">
    <text evidence="2">The sequence shown here is derived from an EMBL/GenBank/DDBJ whole genome shotgun (WGS) entry which is preliminary data.</text>
</comment>